<name>A0A5M6II75_9PROT</name>
<reference evidence="1 2" key="1">
    <citation type="submission" date="2019-09" db="EMBL/GenBank/DDBJ databases">
        <title>Genome sequence of Rhodovastum atsumiense, a diverse member of the Acetobacteraceae family of non-sulfur purple photosynthetic bacteria.</title>
        <authorList>
            <person name="Meyer T."/>
            <person name="Kyndt J."/>
        </authorList>
    </citation>
    <scope>NUCLEOTIDE SEQUENCE [LARGE SCALE GENOMIC DNA]</scope>
    <source>
        <strain evidence="1 2">DSM 21279</strain>
    </source>
</reference>
<keyword evidence="2" id="KW-1185">Reference proteome</keyword>
<evidence type="ECO:0000313" key="1">
    <source>
        <dbReference type="EMBL" id="KAA5607852.1"/>
    </source>
</evidence>
<evidence type="ECO:0000313" key="2">
    <source>
        <dbReference type="Proteomes" id="UP000325255"/>
    </source>
</evidence>
<organism evidence="1 2">
    <name type="scientific">Rhodovastum atsumiense</name>
    <dbReference type="NCBI Taxonomy" id="504468"/>
    <lineage>
        <taxon>Bacteria</taxon>
        <taxon>Pseudomonadati</taxon>
        <taxon>Pseudomonadota</taxon>
        <taxon>Alphaproteobacteria</taxon>
        <taxon>Acetobacterales</taxon>
        <taxon>Acetobacteraceae</taxon>
        <taxon>Rhodovastum</taxon>
    </lineage>
</organism>
<protein>
    <submittedName>
        <fullName evidence="1">Uncharacterized protein</fullName>
    </submittedName>
</protein>
<dbReference type="AlphaFoldDB" id="A0A5M6II75"/>
<dbReference type="Proteomes" id="UP000325255">
    <property type="component" value="Unassembled WGS sequence"/>
</dbReference>
<sequence length="73" mass="8157">MPDQNLPAAPRPAWASFEAVEEAAQAARAHRVASGEVMTYMADGWIVREYPDGHIERLAPIAEFRDEDFPYPA</sequence>
<gene>
    <name evidence="1" type="ORF">F1189_31810</name>
</gene>
<dbReference type="OrthoDB" id="7281904at2"/>
<dbReference type="EMBL" id="VWPK01000154">
    <property type="protein sequence ID" value="KAA5607852.1"/>
    <property type="molecule type" value="Genomic_DNA"/>
</dbReference>
<accession>A0A5M6II75</accession>
<proteinExistence type="predicted"/>
<comment type="caution">
    <text evidence="1">The sequence shown here is derived from an EMBL/GenBank/DDBJ whole genome shotgun (WGS) entry which is preliminary data.</text>
</comment>